<dbReference type="GO" id="GO:0006351">
    <property type="term" value="P:DNA-templated transcription"/>
    <property type="evidence" value="ECO:0007669"/>
    <property type="project" value="InterPro"/>
</dbReference>
<evidence type="ECO:0000256" key="1">
    <source>
        <dbReference type="ARBA" id="ARBA00022679"/>
    </source>
</evidence>
<dbReference type="Pfam" id="PF00680">
    <property type="entry name" value="RdRP_1"/>
    <property type="match status" value="1"/>
</dbReference>
<organism evidence="9">
    <name type="scientific">Riboviria sp</name>
    <dbReference type="NCBI Taxonomy" id="2585031"/>
    <lineage>
        <taxon>Viruses</taxon>
        <taxon>Riboviria</taxon>
    </lineage>
</organism>
<dbReference type="GO" id="GO:0016787">
    <property type="term" value="F:hydrolase activity"/>
    <property type="evidence" value="ECO:0007669"/>
    <property type="project" value="UniProtKB-KW"/>
</dbReference>
<dbReference type="GO" id="GO:0005524">
    <property type="term" value="F:ATP binding"/>
    <property type="evidence" value="ECO:0007669"/>
    <property type="project" value="UniProtKB-KW"/>
</dbReference>
<dbReference type="Gene3D" id="3.30.70.270">
    <property type="match status" value="1"/>
</dbReference>
<sequence>MRKLYTYLLVQGFLKQVGMSMSDEEFLSLDRKARSEYKSETNLMVLIFDTSIMLCERLCAYRATGDWMNLVHTDAAYTAWFKEADRLLGLSSFTSNLEAVGTTYFAFCSDLNSAIEKGEAYGRFSKKTLGTEMQALKKKLESLKLLKNLDLTKRAAQKERKAPFGVLIYGASSVAKSTFTKALYYYFGQLHGLDTDDHFLFSRSPMDEFWSNFDPSMWAIRIDDAALLDPGATSDVDSTVRDIINVVNNVPYVPPQAAIEDKGKTPVMAKLVLVTSNTPSLNAGEYFACPLALRRRLPYVIKLEPKEVYLAANKKFIDPSKLPPIEDAFPDFWRITVQRVVPITNRGKDDAKLEDVETFESMANFLKHFAVASLEHEGNQAKATVCDEGMRKLKVCRLCFTVGECECLQADITVMGVFLWWFRFIVMEHLARIAINVTLHLLSLTIFSYFARLQVTGYVLTRWASFMNKSVQIRVWGFLYENGRDRVYTIQLHKFLKAAKVISVMYLSYKAARVSWDWTYGEKKKKPEEKVEEAEESTPLEVQGNVFGSTEQQLEKETSSNVWYNPTVELNRFDVPLAAQSLVGISSEALRDRLSQNCVRLIITSPEAKKRANVCGVFVKGHWLMFNYHASLTGPMLEIEIQSMTNAQGLTANTKVYVRREDIRACRARDMALVEIRDVAPRKDITSLWCESAIPVSKMVSIRREKSGSVSYREVYGVTYSEAFPVEVLNRELSVYMGKVREETQVGDCGSVAVAMTPRGPVIMGLHTLGYKDTAGFTYIPKSEIERLTAGSLVVTAGPQPKFDLQGSVQLTEPHHRSLMRYIERGTLTVFGSMPGFRAKPKSKVCATPLQEEMLSHFEVEVKHCEPYMSGFAPWRNNLLEMVVPNHAIDTQILLHCTQSFTADILKALSATHGDDWKRELVFLSKRAALNGLPGVKFIDRVNVNSSMGSPFNTTKKAFLKDAPCEKYPDGIDFDDVVWEMYDEVSAAYARGERVNPVFMGHLKDEPVTLAKHKAQKTRLFTGAPVAWCLVVRSRYLTMVRLIQQNPFIFEAGPGTVTQSTEWGTIRDYLVEHGDDRIVAGDYSKFDKRMIARFVLSAFDVLIALYREAGFSEAELLELQCIAEDTAFPLVNVNGDVVEFFGTNPSGHPLTVIINSIVNSIYMRYAYVLANPLQTCSTFKENVNLFTYGDDNIMGISPTCEWFNHTAIQGKLATIGVQYTMADKEAETKPFIHIDDCSFLKRSWRYDSDVGAHLCPLEEESIHKSLTVWVPSSTLCPEAQMVAVISSANSEYFFYGREVFEKHHRFFKEILAQSPYCHYVAESTLPGWDLLVKRFWKASEGNQVSTR</sequence>
<evidence type="ECO:0000256" key="6">
    <source>
        <dbReference type="ARBA" id="ARBA00022953"/>
    </source>
</evidence>
<accession>A0A893A2T4</accession>
<keyword evidence="1" id="KW-0808">Transferase</keyword>
<reference evidence="9" key="1">
    <citation type="submission" date="2020-11" db="EMBL/GenBank/DDBJ databases">
        <title>Viral genomes from river ports along the Yangtze River in China.</title>
        <authorList>
            <person name="Lu J."/>
            <person name="Shen Q."/>
            <person name="Yang S."/>
            <person name="Zhang W."/>
        </authorList>
    </citation>
    <scope>NUCLEOTIDE SEQUENCE</scope>
    <source>
        <strain evidence="9">6nt-RDRP-7</strain>
    </source>
</reference>
<dbReference type="InterPro" id="IPR014759">
    <property type="entry name" value="Helicase_SF3_ssRNA_vir"/>
</dbReference>
<evidence type="ECO:0000256" key="2">
    <source>
        <dbReference type="ARBA" id="ARBA00022695"/>
    </source>
</evidence>
<dbReference type="InterPro" id="IPR043128">
    <property type="entry name" value="Rev_trsase/Diguanyl_cyclase"/>
</dbReference>
<dbReference type="InterPro" id="IPR007094">
    <property type="entry name" value="RNA-dir_pol_PSvirus"/>
</dbReference>
<dbReference type="CDD" id="cd23195">
    <property type="entry name" value="Marnaviridae_RdRp"/>
    <property type="match status" value="1"/>
</dbReference>
<dbReference type="InterPro" id="IPR043502">
    <property type="entry name" value="DNA/RNA_pol_sf"/>
</dbReference>
<dbReference type="InterPro" id="IPR000605">
    <property type="entry name" value="Helicase_SF3_ssDNA/RNA_vir"/>
</dbReference>
<dbReference type="GO" id="GO:0003968">
    <property type="term" value="F:RNA-directed RNA polymerase activity"/>
    <property type="evidence" value="ECO:0007669"/>
    <property type="project" value="InterPro"/>
</dbReference>
<feature type="domain" description="RdRp catalytic" evidence="7">
    <location>
        <begin position="1076"/>
        <end position="1204"/>
    </location>
</feature>
<dbReference type="GO" id="GO:0039694">
    <property type="term" value="P:viral RNA genome replication"/>
    <property type="evidence" value="ECO:0007669"/>
    <property type="project" value="InterPro"/>
</dbReference>
<protein>
    <recommendedName>
        <fullName evidence="10">RNA-directed RNA polymerase</fullName>
    </recommendedName>
</protein>
<evidence type="ECO:0000259" key="7">
    <source>
        <dbReference type="PROSITE" id="PS50507"/>
    </source>
</evidence>
<keyword evidence="2" id="KW-0548">Nucleotidyltransferase</keyword>
<keyword evidence="3" id="KW-0547">Nucleotide-binding</keyword>
<dbReference type="SUPFAM" id="SSF50494">
    <property type="entry name" value="Trypsin-like serine proteases"/>
    <property type="match status" value="1"/>
</dbReference>
<dbReference type="EMBL" id="MW348221">
    <property type="protein sequence ID" value="QRQ90215.1"/>
    <property type="molecule type" value="Genomic_RNA"/>
</dbReference>
<keyword evidence="6" id="KW-0693">Viral RNA replication</keyword>
<dbReference type="GO" id="GO:0003724">
    <property type="term" value="F:RNA helicase activity"/>
    <property type="evidence" value="ECO:0007669"/>
    <property type="project" value="InterPro"/>
</dbReference>
<dbReference type="GO" id="GO:0003723">
    <property type="term" value="F:RNA binding"/>
    <property type="evidence" value="ECO:0007669"/>
    <property type="project" value="InterPro"/>
</dbReference>
<name>A0A893A2T4_9VIRU</name>
<dbReference type="PROSITE" id="PS51218">
    <property type="entry name" value="SF3_HELICASE_2"/>
    <property type="match status" value="1"/>
</dbReference>
<dbReference type="InterPro" id="IPR009003">
    <property type="entry name" value="Peptidase_S1_PA"/>
</dbReference>
<keyword evidence="5" id="KW-0067">ATP-binding</keyword>
<keyword evidence="4" id="KW-0378">Hydrolase</keyword>
<feature type="domain" description="SF3 helicase" evidence="8">
    <location>
        <begin position="143"/>
        <end position="316"/>
    </location>
</feature>
<evidence type="ECO:0000256" key="5">
    <source>
        <dbReference type="ARBA" id="ARBA00022840"/>
    </source>
</evidence>
<dbReference type="Pfam" id="PF00910">
    <property type="entry name" value="RNA_helicase"/>
    <property type="match status" value="1"/>
</dbReference>
<dbReference type="SUPFAM" id="SSF56672">
    <property type="entry name" value="DNA/RNA polymerases"/>
    <property type="match status" value="1"/>
</dbReference>
<evidence type="ECO:0000256" key="3">
    <source>
        <dbReference type="ARBA" id="ARBA00022741"/>
    </source>
</evidence>
<dbReference type="PROSITE" id="PS50507">
    <property type="entry name" value="RDRP_SSRNA_POS"/>
    <property type="match status" value="1"/>
</dbReference>
<evidence type="ECO:0000313" key="9">
    <source>
        <dbReference type="EMBL" id="QRQ90215.1"/>
    </source>
</evidence>
<evidence type="ECO:0000256" key="4">
    <source>
        <dbReference type="ARBA" id="ARBA00022801"/>
    </source>
</evidence>
<evidence type="ECO:0000259" key="8">
    <source>
        <dbReference type="PROSITE" id="PS51218"/>
    </source>
</evidence>
<proteinExistence type="predicted"/>
<dbReference type="InterPro" id="IPR001205">
    <property type="entry name" value="RNA-dir_pol_C"/>
</dbReference>
<evidence type="ECO:0008006" key="10">
    <source>
        <dbReference type="Google" id="ProtNLM"/>
    </source>
</evidence>